<name>A0A6N7VT67_9ACTO</name>
<evidence type="ECO:0000313" key="1">
    <source>
        <dbReference type="EMBL" id="MSS84977.1"/>
    </source>
</evidence>
<reference evidence="1 2" key="1">
    <citation type="submission" date="2019-08" db="EMBL/GenBank/DDBJ databases">
        <title>In-depth cultivation of the pig gut microbiome towards novel bacterial diversity and tailored functional studies.</title>
        <authorList>
            <person name="Wylensek D."/>
            <person name="Hitch T.C.A."/>
            <person name="Clavel T."/>
        </authorList>
    </citation>
    <scope>NUCLEOTIDE SEQUENCE [LARGE SCALE GENOMIC DNA]</scope>
    <source>
        <strain evidence="1 2">WB03_NA08</strain>
    </source>
</reference>
<accession>A0A6N7VT67</accession>
<proteinExistence type="predicted"/>
<comment type="caution">
    <text evidence="1">The sequence shown here is derived from an EMBL/GenBank/DDBJ whole genome shotgun (WGS) entry which is preliminary data.</text>
</comment>
<sequence length="495" mass="54800">MNSWLVSIGVVLDPWQRRDLAAWMAVDASGNWAATEVGELVARQNGKGEILLAYDLLHLFVIRRKDSRPKTVVHTSHEVKTNTEALQKLTSTVRANPDLMARVSQIYEGNNEQGIRLKPRPGQRRGDRIKFIARSKNSGRGFTADVIIYDEAQELSQASYRALTFTATTVKNRQEVFTGTVPEEGVNDAEVFEGLRDRGRDGSRKNKRTCWVEYSPVGSDDPKLAKKIDLTDEKNWEAANPAIDVRVYRETTSEELNRDTSPDKEGFARERLSIWPNRPAAEAVKRSELDLTVWDRSVSDDAGVTGDGVVLALALGKAGAFGTIAKAVRVDSEQVAVEHHRTDKGTRWVAEELKSLKAEYRNALVVLDAKNAAAVISSLETAKVKFLSMNLDEIAAAQALFVEHVNAGLVPHRPQAEVRKSLEFATTRNIGRAGVTWEQSDPKIPVSIAQAVTWAFWGVLKSEASPKKELPPPPAPRTLPGDVVPSDIDLRIVRF</sequence>
<dbReference type="EMBL" id="VULO01000011">
    <property type="protein sequence ID" value="MSS84977.1"/>
    <property type="molecule type" value="Genomic_DNA"/>
</dbReference>
<protein>
    <recommendedName>
        <fullName evidence="3">Terminase</fullName>
    </recommendedName>
</protein>
<dbReference type="Gene3D" id="3.40.50.300">
    <property type="entry name" value="P-loop containing nucleotide triphosphate hydrolases"/>
    <property type="match status" value="1"/>
</dbReference>
<evidence type="ECO:0008006" key="3">
    <source>
        <dbReference type="Google" id="ProtNLM"/>
    </source>
</evidence>
<dbReference type="Proteomes" id="UP000470875">
    <property type="component" value="Unassembled WGS sequence"/>
</dbReference>
<dbReference type="InterPro" id="IPR027417">
    <property type="entry name" value="P-loop_NTPase"/>
</dbReference>
<gene>
    <name evidence="1" type="ORF">FYJ24_09415</name>
</gene>
<evidence type="ECO:0000313" key="2">
    <source>
        <dbReference type="Proteomes" id="UP000470875"/>
    </source>
</evidence>
<dbReference type="AlphaFoldDB" id="A0A6N7VT67"/>
<organism evidence="1 2">
    <name type="scientific">Scrofimicrobium canadense</name>
    <dbReference type="NCBI Taxonomy" id="2652290"/>
    <lineage>
        <taxon>Bacteria</taxon>
        <taxon>Bacillati</taxon>
        <taxon>Actinomycetota</taxon>
        <taxon>Actinomycetes</taxon>
        <taxon>Actinomycetales</taxon>
        <taxon>Actinomycetaceae</taxon>
        <taxon>Scrofimicrobium</taxon>
    </lineage>
</organism>
<keyword evidence="2" id="KW-1185">Reference proteome</keyword>